<dbReference type="KEGG" id="nak:EH165_04215"/>
<evidence type="ECO:0008006" key="5">
    <source>
        <dbReference type="Google" id="ProtNLM"/>
    </source>
</evidence>
<evidence type="ECO:0000256" key="1">
    <source>
        <dbReference type="SAM" id="MobiDB-lite"/>
    </source>
</evidence>
<dbReference type="Proteomes" id="UP000268084">
    <property type="component" value="Chromosome"/>
</dbReference>
<organism evidence="3 4">
    <name type="scientific">Nakamurella antarctica</name>
    <dbReference type="NCBI Taxonomy" id="1902245"/>
    <lineage>
        <taxon>Bacteria</taxon>
        <taxon>Bacillati</taxon>
        <taxon>Actinomycetota</taxon>
        <taxon>Actinomycetes</taxon>
        <taxon>Nakamurellales</taxon>
        <taxon>Nakamurellaceae</taxon>
        <taxon>Nakamurella</taxon>
    </lineage>
</organism>
<dbReference type="OrthoDB" id="3210682at2"/>
<feature type="region of interest" description="Disordered" evidence="1">
    <location>
        <begin position="1"/>
        <end position="21"/>
    </location>
</feature>
<name>A0A3G8ZKW4_9ACTN</name>
<reference evidence="3 4" key="2">
    <citation type="submission" date="2018-12" db="EMBL/GenBank/DDBJ databases">
        <title>Nakamurella antarcticus sp. nov., isolated from Antarctica South Shetland Islands soil.</title>
        <authorList>
            <person name="Peng F."/>
        </authorList>
    </citation>
    <scope>NUCLEOTIDE SEQUENCE [LARGE SCALE GENOMIC DNA]</scope>
    <source>
        <strain evidence="3 4">S14-144</strain>
    </source>
</reference>
<dbReference type="Gene3D" id="3.10.350.10">
    <property type="entry name" value="LysM domain"/>
    <property type="match status" value="1"/>
</dbReference>
<gene>
    <name evidence="3" type="ORF">EH165_04215</name>
</gene>
<keyword evidence="2" id="KW-0812">Transmembrane</keyword>
<proteinExistence type="predicted"/>
<dbReference type="InterPro" id="IPR018392">
    <property type="entry name" value="LysM"/>
</dbReference>
<keyword evidence="2" id="KW-1133">Transmembrane helix</keyword>
<sequence length="341" mass="34363">MSNDVIHHHSQHAPQKHISTPRHQTWSARATFAGTVALLLAITTQLPSPSALLYAGTGSSDITAVHGANAALETAILLLACATVWLLLCWLTLSAGLALMVTALPRTSAVVAGALLRRVTPLAARRMLLMAIGTGAVAGLTACAPASNNDSFSLVAPQSASATAGEESLGHAGPGGVPPDRQTFLWNADWPSAANQVGIEAAPAIQDAQPAAAEVGPTPPPPLADVDWPTSPATQATSPDGIDGAKAAVSGATDLAGGAGDTSTADAADPLIEGATSLDPVTVLAGDSLWSIAADHLSPGASDEQIDSCWRAWYVANSTVIGPSPDAIDVGMKLMPPTVSA</sequence>
<feature type="transmembrane region" description="Helical" evidence="2">
    <location>
        <begin position="67"/>
        <end position="88"/>
    </location>
</feature>
<dbReference type="AlphaFoldDB" id="A0A3G8ZKW4"/>
<keyword evidence="2" id="KW-0472">Membrane</keyword>
<accession>A0A3G8ZKW4</accession>
<evidence type="ECO:0000313" key="4">
    <source>
        <dbReference type="Proteomes" id="UP000268084"/>
    </source>
</evidence>
<keyword evidence="4" id="KW-1185">Reference proteome</keyword>
<evidence type="ECO:0000256" key="2">
    <source>
        <dbReference type="SAM" id="Phobius"/>
    </source>
</evidence>
<feature type="transmembrane region" description="Helical" evidence="2">
    <location>
        <begin position="32"/>
        <end position="55"/>
    </location>
</feature>
<protein>
    <recommendedName>
        <fullName evidence="5">LysM domain-containing protein</fullName>
    </recommendedName>
</protein>
<dbReference type="RefSeq" id="WP_124798170.1">
    <property type="nucleotide sequence ID" value="NZ_CP034170.1"/>
</dbReference>
<dbReference type="CDD" id="cd00118">
    <property type="entry name" value="LysM"/>
    <property type="match status" value="1"/>
</dbReference>
<dbReference type="InterPro" id="IPR036779">
    <property type="entry name" value="LysM_dom_sf"/>
</dbReference>
<reference evidence="3 4" key="1">
    <citation type="submission" date="2018-11" db="EMBL/GenBank/DDBJ databases">
        <authorList>
            <person name="Da X."/>
        </authorList>
    </citation>
    <scope>NUCLEOTIDE SEQUENCE [LARGE SCALE GENOMIC DNA]</scope>
    <source>
        <strain evidence="3 4">S14-144</strain>
    </source>
</reference>
<evidence type="ECO:0000313" key="3">
    <source>
        <dbReference type="EMBL" id="AZI57485.1"/>
    </source>
</evidence>
<dbReference type="EMBL" id="CP034170">
    <property type="protein sequence ID" value="AZI57485.1"/>
    <property type="molecule type" value="Genomic_DNA"/>
</dbReference>